<dbReference type="AlphaFoldDB" id="A0A5Q2TL47"/>
<dbReference type="SUPFAM" id="SSF53223">
    <property type="entry name" value="Aminoacid dehydrogenase-like, N-terminal domain"/>
    <property type="match status" value="1"/>
</dbReference>
<dbReference type="PIRSF" id="PIRSF000185">
    <property type="entry name" value="Glu_DH"/>
    <property type="match status" value="1"/>
</dbReference>
<dbReference type="InterPro" id="IPR006097">
    <property type="entry name" value="Glu/Leu/Phe/Val/Trp_DH_dimer"/>
</dbReference>
<organism evidence="8 9">
    <name type="scientific">Gracilibacillus salitolerans</name>
    <dbReference type="NCBI Taxonomy" id="2663022"/>
    <lineage>
        <taxon>Bacteria</taxon>
        <taxon>Bacillati</taxon>
        <taxon>Bacillota</taxon>
        <taxon>Bacilli</taxon>
        <taxon>Bacillales</taxon>
        <taxon>Bacillaceae</taxon>
        <taxon>Gracilibacillus</taxon>
    </lineage>
</organism>
<evidence type="ECO:0000313" key="8">
    <source>
        <dbReference type="EMBL" id="QGH34817.1"/>
    </source>
</evidence>
<dbReference type="Gene3D" id="3.40.50.10860">
    <property type="entry name" value="Leucine Dehydrogenase, chain A, domain 1"/>
    <property type="match status" value="1"/>
</dbReference>
<gene>
    <name evidence="8" type="ORF">GI584_12565</name>
</gene>
<dbReference type="InterPro" id="IPR006095">
    <property type="entry name" value="Glu/Leu/Phe/Val/Trp_DH"/>
</dbReference>
<evidence type="ECO:0000313" key="9">
    <source>
        <dbReference type="Proteomes" id="UP000339690"/>
    </source>
</evidence>
<dbReference type="EMBL" id="CP045915">
    <property type="protein sequence ID" value="QGH34817.1"/>
    <property type="molecule type" value="Genomic_DNA"/>
</dbReference>
<protein>
    <recommendedName>
        <fullName evidence="2 4">Glutamate dehydrogenase</fullName>
    </recommendedName>
</protein>
<feature type="domain" description="Glutamate/phenylalanine/leucine/valine/L-tryptophan dehydrogenase C-terminal" evidence="7">
    <location>
        <begin position="190"/>
        <end position="408"/>
    </location>
</feature>
<evidence type="ECO:0000256" key="2">
    <source>
        <dbReference type="ARBA" id="ARBA00012896"/>
    </source>
</evidence>
<dbReference type="Pfam" id="PF00208">
    <property type="entry name" value="ELFV_dehydrog"/>
    <property type="match status" value="1"/>
</dbReference>
<dbReference type="InterPro" id="IPR036291">
    <property type="entry name" value="NAD(P)-bd_dom_sf"/>
</dbReference>
<evidence type="ECO:0000256" key="6">
    <source>
        <dbReference type="RuleBase" id="RU004417"/>
    </source>
</evidence>
<dbReference type="Pfam" id="PF02812">
    <property type="entry name" value="ELFV_dehydrog_N"/>
    <property type="match status" value="1"/>
</dbReference>
<feature type="site" description="Important for catalysis" evidence="5">
    <location>
        <position position="143"/>
    </location>
</feature>
<evidence type="ECO:0000256" key="5">
    <source>
        <dbReference type="PIRSR" id="PIRSR000185-3"/>
    </source>
</evidence>
<dbReference type="Proteomes" id="UP000339690">
    <property type="component" value="Chromosome"/>
</dbReference>
<dbReference type="GO" id="GO:0006538">
    <property type="term" value="P:L-glutamate catabolic process"/>
    <property type="evidence" value="ECO:0007669"/>
    <property type="project" value="TreeGrafter"/>
</dbReference>
<dbReference type="SMART" id="SM00839">
    <property type="entry name" value="ELFV_dehydrog"/>
    <property type="match status" value="1"/>
</dbReference>
<keyword evidence="9" id="KW-1185">Reference proteome</keyword>
<dbReference type="PANTHER" id="PTHR11606">
    <property type="entry name" value="GLUTAMATE DEHYDROGENASE"/>
    <property type="match status" value="1"/>
</dbReference>
<dbReference type="PRINTS" id="PR00082">
    <property type="entry name" value="GLFDHDRGNASE"/>
</dbReference>
<reference evidence="8 9" key="1">
    <citation type="submission" date="2019-11" db="EMBL/GenBank/DDBJ databases">
        <title>Gracilibacillus salitolerans sp. nov., a moderate halophile isolated from a saline soil in northwest China.</title>
        <authorList>
            <person name="Gan L."/>
        </authorList>
    </citation>
    <scope>NUCLEOTIDE SEQUENCE [LARGE SCALE GENOMIC DNA]</scope>
    <source>
        <strain evidence="8 9">SCU50</strain>
    </source>
</reference>
<evidence type="ECO:0000256" key="3">
    <source>
        <dbReference type="ARBA" id="ARBA00023002"/>
    </source>
</evidence>
<dbReference type="Gene3D" id="3.40.50.720">
    <property type="entry name" value="NAD(P)-binding Rossmann-like Domain"/>
    <property type="match status" value="1"/>
</dbReference>
<keyword evidence="3 4" id="KW-0560">Oxidoreductase</keyword>
<evidence type="ECO:0000256" key="4">
    <source>
        <dbReference type="PIRNR" id="PIRNR000185"/>
    </source>
</evidence>
<sequence>MVKGYKHLQEMMEHLLKQLGYPNEIFHLLKEPAKAMKVRFPVRMDDDSVKIFTGYRAVHHDVFGMTQGNVHFRPNLTEEEVSQLAILRSVKTSNMQIPVGGSSGGVMCDVRELSYRELEKLCRGYVRAIQRVIGPDTDILSSDASVNPQIMAWMMDEYSQLNTGSDPNFIAGKPYVLGGIKDKELAIEKGIIATIRSIQTELNQKQTKGIMIHGVGQIGGYIAHQLYALGHKIIGLSDPQGALYDPEGLDIPNILKRKDSFGLVTKAFPDRISIEEFLQKECDMLVLTAKGEQITSDLARYMRAESILETINESIDKRALDIFIEKNVDVIPEVLTTTGGIVYAYLEWLEYKQGIKYTEDEVEKKFINIINQAIKQVCYVSENKNVNIYMASYMIGLKNQAEAVRFRGWI</sequence>
<dbReference type="PANTHER" id="PTHR11606:SF13">
    <property type="entry name" value="GLUTAMATE DEHYDROGENASE 1, MITOCHONDRIAL"/>
    <property type="match status" value="1"/>
</dbReference>
<dbReference type="InterPro" id="IPR006096">
    <property type="entry name" value="Glu/Leu/Phe/Val/Trp_DH_C"/>
</dbReference>
<dbReference type="GO" id="GO:0004352">
    <property type="term" value="F:glutamate dehydrogenase (NAD+) activity"/>
    <property type="evidence" value="ECO:0007669"/>
    <property type="project" value="TreeGrafter"/>
</dbReference>
<dbReference type="InterPro" id="IPR014362">
    <property type="entry name" value="Glu_DH"/>
</dbReference>
<comment type="similarity">
    <text evidence="1 4 6">Belongs to the Glu/Leu/Phe/Val dehydrogenases family.</text>
</comment>
<dbReference type="KEGG" id="grc:GI584_12565"/>
<evidence type="ECO:0000256" key="1">
    <source>
        <dbReference type="ARBA" id="ARBA00006382"/>
    </source>
</evidence>
<dbReference type="Gene3D" id="1.10.8.1210">
    <property type="match status" value="2"/>
</dbReference>
<proteinExistence type="inferred from homology"/>
<dbReference type="InterPro" id="IPR046346">
    <property type="entry name" value="Aminoacid_DH-like_N_sf"/>
</dbReference>
<name>A0A5Q2TL47_9BACI</name>
<accession>A0A5Q2TL47</accession>
<evidence type="ECO:0000259" key="7">
    <source>
        <dbReference type="SMART" id="SM00839"/>
    </source>
</evidence>
<dbReference type="RefSeq" id="WP_153791441.1">
    <property type="nucleotide sequence ID" value="NZ_CP045915.1"/>
</dbReference>
<dbReference type="SUPFAM" id="SSF51735">
    <property type="entry name" value="NAD(P)-binding Rossmann-fold domains"/>
    <property type="match status" value="1"/>
</dbReference>